<proteinExistence type="predicted"/>
<name>A0A835AHW1_9POAL</name>
<sequence length="329" mass="37187">MDSVRSLPSWPPFAAGSPFHRRLIASRGHGSPGLAAGTARPSFSAGRISIAASSSPLFRRASRETASVDPKVTENEAECIIRGSSTSSRRFKWSKDRTKFLTNYLMQRASDAKGKDALFREDTLREAAEAVSQWFHRECSVADVQRRLTALRDKWRRIQNMKALGSASWDHVTRTINMPEADCKQYSVDHPKDSGMLNRPIEDYNELSFIFSDEGDPSPDGIHLLKKGQNAHSDDSKISEDPMEQKIASEDIRYLVLKIGELIDAIKSLQPRDFADDLWKAVTACGYNDRMSITAFEYFLKNEVEGKIFMVRSPELRKEWLAKFFSSLL</sequence>
<dbReference type="EMBL" id="JACEFO010002354">
    <property type="protein sequence ID" value="KAF8664070.1"/>
    <property type="molecule type" value="Genomic_DNA"/>
</dbReference>
<comment type="caution">
    <text evidence="2">The sequence shown here is derived from an EMBL/GenBank/DDBJ whole genome shotgun (WGS) entry which is preliminary data.</text>
</comment>
<organism evidence="2 3">
    <name type="scientific">Digitaria exilis</name>
    <dbReference type="NCBI Taxonomy" id="1010633"/>
    <lineage>
        <taxon>Eukaryota</taxon>
        <taxon>Viridiplantae</taxon>
        <taxon>Streptophyta</taxon>
        <taxon>Embryophyta</taxon>
        <taxon>Tracheophyta</taxon>
        <taxon>Spermatophyta</taxon>
        <taxon>Magnoliopsida</taxon>
        <taxon>Liliopsida</taxon>
        <taxon>Poales</taxon>
        <taxon>Poaceae</taxon>
        <taxon>PACMAD clade</taxon>
        <taxon>Panicoideae</taxon>
        <taxon>Panicodae</taxon>
        <taxon>Paniceae</taxon>
        <taxon>Anthephorinae</taxon>
        <taxon>Digitaria</taxon>
    </lineage>
</organism>
<keyword evidence="3" id="KW-1185">Reference proteome</keyword>
<evidence type="ECO:0000313" key="3">
    <source>
        <dbReference type="Proteomes" id="UP000636709"/>
    </source>
</evidence>
<dbReference type="PANTHER" id="PTHR46929">
    <property type="entry name" value="EXPRESSED PROTEIN"/>
    <property type="match status" value="1"/>
</dbReference>
<feature type="domain" description="Myb/SANT-like" evidence="1">
    <location>
        <begin position="92"/>
        <end position="185"/>
    </location>
</feature>
<evidence type="ECO:0000313" key="2">
    <source>
        <dbReference type="EMBL" id="KAF8664070.1"/>
    </source>
</evidence>
<gene>
    <name evidence="2" type="ORF">HU200_054979</name>
</gene>
<dbReference type="AlphaFoldDB" id="A0A835AHW1"/>
<dbReference type="PANTHER" id="PTHR46929:SF33">
    <property type="entry name" value="L10-INTERACTING MYB DOMAIN-CONTAINING PROTEIN-LIKE ISOFORM X1"/>
    <property type="match status" value="1"/>
</dbReference>
<dbReference type="Pfam" id="PF12776">
    <property type="entry name" value="Myb_DNA-bind_3"/>
    <property type="match status" value="1"/>
</dbReference>
<dbReference type="InterPro" id="IPR024752">
    <property type="entry name" value="Myb/SANT-like_dom"/>
</dbReference>
<dbReference type="Proteomes" id="UP000636709">
    <property type="component" value="Unassembled WGS sequence"/>
</dbReference>
<dbReference type="OrthoDB" id="1301570at2759"/>
<accession>A0A835AHW1</accession>
<protein>
    <recommendedName>
        <fullName evidence="1">Myb/SANT-like domain-containing protein</fullName>
    </recommendedName>
</protein>
<evidence type="ECO:0000259" key="1">
    <source>
        <dbReference type="Pfam" id="PF12776"/>
    </source>
</evidence>
<reference evidence="2" key="1">
    <citation type="submission" date="2020-07" db="EMBL/GenBank/DDBJ databases">
        <title>Genome sequence and genetic diversity analysis of an under-domesticated orphan crop, white fonio (Digitaria exilis).</title>
        <authorList>
            <person name="Bennetzen J.L."/>
            <person name="Chen S."/>
            <person name="Ma X."/>
            <person name="Wang X."/>
            <person name="Yssel A.E.J."/>
            <person name="Chaluvadi S.R."/>
            <person name="Johnson M."/>
            <person name="Gangashetty P."/>
            <person name="Hamidou F."/>
            <person name="Sanogo M.D."/>
            <person name="Zwaenepoel A."/>
            <person name="Wallace J."/>
            <person name="Van De Peer Y."/>
            <person name="Van Deynze A."/>
        </authorList>
    </citation>
    <scope>NUCLEOTIDE SEQUENCE</scope>
    <source>
        <tissue evidence="2">Leaves</tissue>
    </source>
</reference>